<reference evidence="11 12" key="1">
    <citation type="journal article" date="2024" name="bioRxiv">
        <title>A reference genome for Trichogramma kaykai: A tiny desert-dwelling parasitoid wasp with competing sex-ratio distorters.</title>
        <authorList>
            <person name="Culotta J."/>
            <person name="Lindsey A.R."/>
        </authorList>
    </citation>
    <scope>NUCLEOTIDE SEQUENCE [LARGE SCALE GENOMIC DNA]</scope>
    <source>
        <strain evidence="11 12">KSX58</strain>
    </source>
</reference>
<dbReference type="GO" id="GO:0042721">
    <property type="term" value="C:TIM22 mitochondrial import inner membrane insertion complex"/>
    <property type="evidence" value="ECO:0007669"/>
    <property type="project" value="UniProtKB-UniRule"/>
</dbReference>
<gene>
    <name evidence="11" type="ORF">TKK_003150</name>
</gene>
<keyword evidence="6 9" id="KW-0496">Mitochondrion</keyword>
<dbReference type="EMBL" id="JBJJXI010000026">
    <property type="protein sequence ID" value="KAL3404167.1"/>
    <property type="molecule type" value="Genomic_DNA"/>
</dbReference>
<evidence type="ECO:0000256" key="7">
    <source>
        <dbReference type="ARBA" id="ARBA00023136"/>
    </source>
</evidence>
<evidence type="ECO:0000256" key="6">
    <source>
        <dbReference type="ARBA" id="ARBA00023128"/>
    </source>
</evidence>
<keyword evidence="7 9" id="KW-0472">Membrane</keyword>
<comment type="function">
    <text evidence="8 9">Essential core component of the TIM22 complex, a complex that mediates the import and insertion of multi-pass transmembrane proteins into the mitochondrial inner membrane. In the TIM22 complex, it constitutes the voltage-activated and signal-gated channel. Forms a twin-pore translocase that uses the membrane potential as external driving force in 2 voltage-dependent steps.</text>
</comment>
<keyword evidence="3 9" id="KW-0812">Transmembrane</keyword>
<dbReference type="GO" id="GO:0008320">
    <property type="term" value="F:protein transmembrane transporter activity"/>
    <property type="evidence" value="ECO:0007669"/>
    <property type="project" value="UniProtKB-UniRule"/>
</dbReference>
<feature type="transmembrane region" description="Helical" evidence="9">
    <location>
        <begin position="168"/>
        <end position="188"/>
    </location>
</feature>
<keyword evidence="9" id="KW-0811">Translocation</keyword>
<accession>A0ABD2XFH1</accession>
<evidence type="ECO:0000313" key="12">
    <source>
        <dbReference type="Proteomes" id="UP001627154"/>
    </source>
</evidence>
<feature type="region of interest" description="Disordered" evidence="10">
    <location>
        <begin position="1"/>
        <end position="26"/>
    </location>
</feature>
<evidence type="ECO:0000256" key="9">
    <source>
        <dbReference type="RuleBase" id="RU367038"/>
    </source>
</evidence>
<organism evidence="11 12">
    <name type="scientific">Trichogramma kaykai</name>
    <dbReference type="NCBI Taxonomy" id="54128"/>
    <lineage>
        <taxon>Eukaryota</taxon>
        <taxon>Metazoa</taxon>
        <taxon>Ecdysozoa</taxon>
        <taxon>Arthropoda</taxon>
        <taxon>Hexapoda</taxon>
        <taxon>Insecta</taxon>
        <taxon>Pterygota</taxon>
        <taxon>Neoptera</taxon>
        <taxon>Endopterygota</taxon>
        <taxon>Hymenoptera</taxon>
        <taxon>Apocrita</taxon>
        <taxon>Proctotrupomorpha</taxon>
        <taxon>Chalcidoidea</taxon>
        <taxon>Trichogrammatidae</taxon>
        <taxon>Trichogramma</taxon>
    </lineage>
</organism>
<keyword evidence="5 9" id="KW-1133">Transmembrane helix</keyword>
<evidence type="ECO:0000256" key="1">
    <source>
        <dbReference type="ARBA" id="ARBA00004448"/>
    </source>
</evidence>
<evidence type="ECO:0000256" key="8">
    <source>
        <dbReference type="ARBA" id="ARBA00024713"/>
    </source>
</evidence>
<dbReference type="GO" id="GO:0045039">
    <property type="term" value="P:protein insertion into mitochondrial inner membrane"/>
    <property type="evidence" value="ECO:0007669"/>
    <property type="project" value="UniProtKB-UniRule"/>
</dbReference>
<sequence length="197" mass="21812">MIQVNNSPGPTAAKQKPPPIDVPDEKLNPVSMLNDKWDKIAMNMIGNPQPYREKIIIPHSLGGGCITTNEKKKMSNGFALGAGIDLFSITVIPNVVPIKKPYRFTKVLRDLNITTFSTAKSFALIGAVFSAAEFTIEFYQEKTDYKNDTYAAALTGGMLGRRAGKMGFVRAFGFAAFYAYTSHIYYYMEKTKAIMVT</sequence>
<keyword evidence="9" id="KW-0653">Protein transport</keyword>
<evidence type="ECO:0000256" key="10">
    <source>
        <dbReference type="SAM" id="MobiDB-lite"/>
    </source>
</evidence>
<dbReference type="Pfam" id="PF02466">
    <property type="entry name" value="Tim17"/>
    <property type="match status" value="1"/>
</dbReference>
<dbReference type="InterPro" id="IPR039175">
    <property type="entry name" value="TIM22"/>
</dbReference>
<dbReference type="AlphaFoldDB" id="A0ABD2XFH1"/>
<keyword evidence="12" id="KW-1185">Reference proteome</keyword>
<comment type="subunit">
    <text evidence="9">Component of the TIM22 complex.</text>
</comment>
<evidence type="ECO:0000313" key="11">
    <source>
        <dbReference type="EMBL" id="KAL3404167.1"/>
    </source>
</evidence>
<comment type="caution">
    <text evidence="11">The sequence shown here is derived from an EMBL/GenBank/DDBJ whole genome shotgun (WGS) entry which is preliminary data.</text>
</comment>
<evidence type="ECO:0000256" key="2">
    <source>
        <dbReference type="ARBA" id="ARBA00008444"/>
    </source>
</evidence>
<evidence type="ECO:0000256" key="4">
    <source>
        <dbReference type="ARBA" id="ARBA00022792"/>
    </source>
</evidence>
<proteinExistence type="inferred from homology"/>
<feature type="transmembrane region" description="Helical" evidence="9">
    <location>
        <begin position="78"/>
        <end position="96"/>
    </location>
</feature>
<dbReference type="PANTHER" id="PTHR14110:SF0">
    <property type="entry name" value="MITOCHONDRIAL IMPORT INNER MEMBRANE TRANSLOCASE SUBUNIT TIM22"/>
    <property type="match status" value="1"/>
</dbReference>
<keyword evidence="9" id="KW-0813">Transport</keyword>
<evidence type="ECO:0000256" key="3">
    <source>
        <dbReference type="ARBA" id="ARBA00022692"/>
    </source>
</evidence>
<comment type="similarity">
    <text evidence="2 9">Belongs to the Tim17/Tim22/Tim23 family.</text>
</comment>
<evidence type="ECO:0000256" key="5">
    <source>
        <dbReference type="ARBA" id="ARBA00022989"/>
    </source>
</evidence>
<name>A0ABD2XFH1_9HYME</name>
<dbReference type="Proteomes" id="UP001627154">
    <property type="component" value="Unassembled WGS sequence"/>
</dbReference>
<keyword evidence="4 9" id="KW-0999">Mitochondrion inner membrane</keyword>
<dbReference type="PANTHER" id="PTHR14110">
    <property type="entry name" value="MITOCHONDRIAL IMPORT INNER MEMBRANE TRANSLOCASE SUBUNIT TIM22"/>
    <property type="match status" value="1"/>
</dbReference>
<protein>
    <recommendedName>
        <fullName evidence="9">Mitochondrial import inner membrane translocase subunit TIM22</fullName>
    </recommendedName>
</protein>
<comment type="subcellular location">
    <subcellularLocation>
        <location evidence="1 9">Mitochondrion inner membrane</location>
        <topology evidence="1 9">Multi-pass membrane protein</topology>
    </subcellularLocation>
</comment>